<evidence type="ECO:0000313" key="12">
    <source>
        <dbReference type="Proteomes" id="UP001560293"/>
    </source>
</evidence>
<evidence type="ECO:0000256" key="7">
    <source>
        <dbReference type="ARBA" id="ARBA00023136"/>
    </source>
</evidence>
<feature type="transmembrane region" description="Helical" evidence="10">
    <location>
        <begin position="84"/>
        <end position="103"/>
    </location>
</feature>
<dbReference type="PANTHER" id="PTHR30561:SF1">
    <property type="entry name" value="MULTIDRUG TRANSPORTER EMRE"/>
    <property type="match status" value="1"/>
</dbReference>
<dbReference type="RefSeq" id="WP_017835868.1">
    <property type="nucleotide sequence ID" value="NZ_JBFTEZ010000001.1"/>
</dbReference>
<keyword evidence="4" id="KW-1003">Cell membrane</keyword>
<evidence type="ECO:0000256" key="1">
    <source>
        <dbReference type="ARBA" id="ARBA00004651"/>
    </source>
</evidence>
<dbReference type="SUPFAM" id="SSF103481">
    <property type="entry name" value="Multidrug resistance efflux transporter EmrE"/>
    <property type="match status" value="1"/>
</dbReference>
<dbReference type="InterPro" id="IPR000390">
    <property type="entry name" value="Small_drug/metabolite_transptr"/>
</dbReference>
<accession>A0ABV3YCU5</accession>
<evidence type="ECO:0000256" key="4">
    <source>
        <dbReference type="ARBA" id="ARBA00022475"/>
    </source>
</evidence>
<keyword evidence="12" id="KW-1185">Reference proteome</keyword>
<protein>
    <submittedName>
        <fullName evidence="11">Multidrug efflux SMR transporter</fullName>
    </submittedName>
</protein>
<keyword evidence="6 10" id="KW-1133">Transmembrane helix</keyword>
<dbReference type="EMBL" id="JBFTEZ010000001">
    <property type="protein sequence ID" value="MEX6462770.1"/>
    <property type="molecule type" value="Genomic_DNA"/>
</dbReference>
<name>A0ABV3YCU5_9ACTN</name>
<evidence type="ECO:0000256" key="5">
    <source>
        <dbReference type="ARBA" id="ARBA00022692"/>
    </source>
</evidence>
<evidence type="ECO:0000256" key="9">
    <source>
        <dbReference type="RuleBase" id="RU003942"/>
    </source>
</evidence>
<feature type="transmembrane region" description="Helical" evidence="10">
    <location>
        <begin position="56"/>
        <end position="78"/>
    </location>
</feature>
<keyword evidence="8" id="KW-0046">Antibiotic resistance</keyword>
<feature type="transmembrane region" description="Helical" evidence="10">
    <location>
        <begin position="30"/>
        <end position="49"/>
    </location>
</feature>
<evidence type="ECO:0000256" key="10">
    <source>
        <dbReference type="SAM" id="Phobius"/>
    </source>
</evidence>
<dbReference type="InterPro" id="IPR037185">
    <property type="entry name" value="EmrE-like"/>
</dbReference>
<evidence type="ECO:0000313" key="11">
    <source>
        <dbReference type="EMBL" id="MEX6462770.1"/>
    </source>
</evidence>
<evidence type="ECO:0000256" key="8">
    <source>
        <dbReference type="ARBA" id="ARBA00023251"/>
    </source>
</evidence>
<evidence type="ECO:0000256" key="6">
    <source>
        <dbReference type="ARBA" id="ARBA00022989"/>
    </source>
</evidence>
<evidence type="ECO:0000256" key="2">
    <source>
        <dbReference type="ARBA" id="ARBA00007822"/>
    </source>
</evidence>
<comment type="caution">
    <text evidence="11">The sequence shown here is derived from an EMBL/GenBank/DDBJ whole genome shotgun (WGS) entry which is preliminary data.</text>
</comment>
<evidence type="ECO:0000256" key="3">
    <source>
        <dbReference type="ARBA" id="ARBA00022448"/>
    </source>
</evidence>
<organism evidence="11 12">
    <name type="scientific">Dietzia cinnamea</name>
    <dbReference type="NCBI Taxonomy" id="321318"/>
    <lineage>
        <taxon>Bacteria</taxon>
        <taxon>Bacillati</taxon>
        <taxon>Actinomycetota</taxon>
        <taxon>Actinomycetes</taxon>
        <taxon>Mycobacteriales</taxon>
        <taxon>Dietziaceae</taxon>
        <taxon>Dietzia</taxon>
    </lineage>
</organism>
<dbReference type="InterPro" id="IPR045324">
    <property type="entry name" value="Small_multidrug_res"/>
</dbReference>
<reference evidence="12" key="1">
    <citation type="submission" date="2024-07" db="EMBL/GenBank/DDBJ databases">
        <title>Pseudomonas strain that inhibits Aeromonas fish pathogens.</title>
        <authorList>
            <person name="Wildschutte H."/>
        </authorList>
    </citation>
    <scope>NUCLEOTIDE SEQUENCE [LARGE SCALE GENOMIC DNA]</scope>
    <source>
        <strain evidence="12">n60</strain>
    </source>
</reference>
<comment type="similarity">
    <text evidence="2">Belongs to the drug/metabolite transporter (DMT) superfamily. Small multidrug resistance (SMR) (TC 2.A.7.1) family. Mmr subfamily.</text>
</comment>
<keyword evidence="5 9" id="KW-0812">Transmembrane</keyword>
<dbReference type="Pfam" id="PF00893">
    <property type="entry name" value="Multi_Drug_Res"/>
    <property type="match status" value="1"/>
</dbReference>
<dbReference type="Proteomes" id="UP001560293">
    <property type="component" value="Unassembled WGS sequence"/>
</dbReference>
<comment type="subcellular location">
    <subcellularLocation>
        <location evidence="1 9">Cell membrane</location>
        <topology evidence="1 9">Multi-pass membrane protein</topology>
    </subcellularLocation>
</comment>
<dbReference type="Gene3D" id="1.10.3730.20">
    <property type="match status" value="1"/>
</dbReference>
<sequence length="116" mass="11950">MKKWLLLAGAIITEVMATLSLRAMVDQPEWIVLVVVGYLCAFGLLGLTLRTGVSVGVAYGIWGASGVALVALCGAVLFGEALTLGQIVGIGIVIIGVVVVELGSHDDSSELKEVIA</sequence>
<gene>
    <name evidence="11" type="ORF">AB6N35_00115</name>
</gene>
<dbReference type="PANTHER" id="PTHR30561">
    <property type="entry name" value="SMR FAMILY PROTON-DEPENDENT DRUG EFFLUX TRANSPORTER SUGE"/>
    <property type="match status" value="1"/>
</dbReference>
<keyword evidence="3" id="KW-0813">Transport</keyword>
<proteinExistence type="inferred from homology"/>
<keyword evidence="7 10" id="KW-0472">Membrane</keyword>